<organism evidence="2 3">
    <name type="scientific">Methylomonas rivi</name>
    <dbReference type="NCBI Taxonomy" id="2952226"/>
    <lineage>
        <taxon>Bacteria</taxon>
        <taxon>Pseudomonadati</taxon>
        <taxon>Pseudomonadota</taxon>
        <taxon>Gammaproteobacteria</taxon>
        <taxon>Methylococcales</taxon>
        <taxon>Methylococcaceae</taxon>
        <taxon>Methylomonas</taxon>
    </lineage>
</organism>
<comment type="caution">
    <text evidence="2">The sequence shown here is derived from an EMBL/GenBank/DDBJ whole genome shotgun (WGS) entry which is preliminary data.</text>
</comment>
<sequence length="81" mass="8948">MHVAGIALSPCRFVAGLGRQRLRQSEHRFGNPRSADIPATFQDDQDKPDSTPAANINWREYFADPHLPASINAGVANNYDL</sequence>
<keyword evidence="3" id="KW-1185">Reference proteome</keyword>
<evidence type="ECO:0000313" key="3">
    <source>
        <dbReference type="Proteomes" id="UP001524586"/>
    </source>
</evidence>
<dbReference type="RefSeq" id="WP_256615094.1">
    <property type="nucleotide sequence ID" value="NZ_JANIBK010000039.1"/>
</dbReference>
<reference evidence="2 3" key="1">
    <citation type="submission" date="2022-07" db="EMBL/GenBank/DDBJ databases">
        <title>Methylomonas rivi sp. nov., Methylomonas rosea sp. nov., Methylomonas aureus sp. nov. and Methylomonas subterranea sp. nov., four novel methanotrophs isolated from a freshwater creek and the deep terrestrial subsurface.</title>
        <authorList>
            <person name="Abin C."/>
            <person name="Sankaranarayanan K."/>
            <person name="Garner C."/>
            <person name="Sindelar R."/>
            <person name="Kotary K."/>
            <person name="Garner R."/>
            <person name="Barclay S."/>
            <person name="Lawson P."/>
            <person name="Krumholz L."/>
        </authorList>
    </citation>
    <scope>NUCLEOTIDE SEQUENCE [LARGE SCALE GENOMIC DNA]</scope>
    <source>
        <strain evidence="2 3">WSC-6</strain>
    </source>
</reference>
<gene>
    <name evidence="2" type="ORF">NP596_09505</name>
</gene>
<protein>
    <submittedName>
        <fullName evidence="2">Uncharacterized protein</fullName>
    </submittedName>
</protein>
<name>A0ABT1U4H1_9GAMM</name>
<proteinExistence type="predicted"/>
<accession>A0ABT1U4H1</accession>
<evidence type="ECO:0000313" key="2">
    <source>
        <dbReference type="EMBL" id="MCQ8128695.1"/>
    </source>
</evidence>
<evidence type="ECO:0000256" key="1">
    <source>
        <dbReference type="SAM" id="MobiDB-lite"/>
    </source>
</evidence>
<dbReference type="Proteomes" id="UP001524586">
    <property type="component" value="Unassembled WGS sequence"/>
</dbReference>
<feature type="region of interest" description="Disordered" evidence="1">
    <location>
        <begin position="26"/>
        <end position="53"/>
    </location>
</feature>
<dbReference type="EMBL" id="JANIBK010000039">
    <property type="protein sequence ID" value="MCQ8128695.1"/>
    <property type="molecule type" value="Genomic_DNA"/>
</dbReference>
<dbReference type="Gene3D" id="1.20.1600.10">
    <property type="entry name" value="Outer membrane efflux proteins (OEP)"/>
    <property type="match status" value="1"/>
</dbReference>